<gene>
    <name evidence="2" type="ORF">TorRG33x02_233910</name>
</gene>
<sequence length="129" mass="14011">MNIEELRTKLHQFMNSIETNSLQIKGKQSNQIVSSLIKKNHYNSSNSSKQQCLQSDPIKKVEATKTTPPIALANPFMVRLRALEASNAATGLSNADEEEDGFTGDGEGAKRSFGLGAKMPRGSNTLSTL</sequence>
<accession>A0A2P5E4A8</accession>
<evidence type="ECO:0000256" key="1">
    <source>
        <dbReference type="SAM" id="MobiDB-lite"/>
    </source>
</evidence>
<keyword evidence="3" id="KW-1185">Reference proteome</keyword>
<reference evidence="3" key="1">
    <citation type="submission" date="2016-06" db="EMBL/GenBank/DDBJ databases">
        <title>Parallel loss of symbiosis genes in relatives of nitrogen-fixing non-legume Parasponia.</title>
        <authorList>
            <person name="Van Velzen R."/>
            <person name="Holmer R."/>
            <person name="Bu F."/>
            <person name="Rutten L."/>
            <person name="Van Zeijl A."/>
            <person name="Liu W."/>
            <person name="Santuari L."/>
            <person name="Cao Q."/>
            <person name="Sharma T."/>
            <person name="Shen D."/>
            <person name="Roswanjaya Y."/>
            <person name="Wardhani T."/>
            <person name="Kalhor M.S."/>
            <person name="Jansen J."/>
            <person name="Van den Hoogen J."/>
            <person name="Gungor B."/>
            <person name="Hartog M."/>
            <person name="Hontelez J."/>
            <person name="Verver J."/>
            <person name="Yang W.-C."/>
            <person name="Schijlen E."/>
            <person name="Repin R."/>
            <person name="Schilthuizen M."/>
            <person name="Schranz E."/>
            <person name="Heidstra R."/>
            <person name="Miyata K."/>
            <person name="Fedorova E."/>
            <person name="Kohlen W."/>
            <person name="Bisseling T."/>
            <person name="Smit S."/>
            <person name="Geurts R."/>
        </authorList>
    </citation>
    <scope>NUCLEOTIDE SEQUENCE [LARGE SCALE GENOMIC DNA]</scope>
    <source>
        <strain evidence="3">cv. RG33-2</strain>
    </source>
</reference>
<comment type="caution">
    <text evidence="2">The sequence shown here is derived from an EMBL/GenBank/DDBJ whole genome shotgun (WGS) entry which is preliminary data.</text>
</comment>
<dbReference type="EMBL" id="JXTC01000231">
    <property type="protein sequence ID" value="PON80387.1"/>
    <property type="molecule type" value="Genomic_DNA"/>
</dbReference>
<name>A0A2P5E4A8_TREOI</name>
<feature type="region of interest" description="Disordered" evidence="1">
    <location>
        <begin position="88"/>
        <end position="129"/>
    </location>
</feature>
<proteinExistence type="predicted"/>
<dbReference type="AlphaFoldDB" id="A0A2P5E4A8"/>
<dbReference type="InParanoid" id="A0A2P5E4A8"/>
<organism evidence="2 3">
    <name type="scientific">Trema orientale</name>
    <name type="common">Charcoal tree</name>
    <name type="synonym">Celtis orientalis</name>
    <dbReference type="NCBI Taxonomy" id="63057"/>
    <lineage>
        <taxon>Eukaryota</taxon>
        <taxon>Viridiplantae</taxon>
        <taxon>Streptophyta</taxon>
        <taxon>Embryophyta</taxon>
        <taxon>Tracheophyta</taxon>
        <taxon>Spermatophyta</taxon>
        <taxon>Magnoliopsida</taxon>
        <taxon>eudicotyledons</taxon>
        <taxon>Gunneridae</taxon>
        <taxon>Pentapetalae</taxon>
        <taxon>rosids</taxon>
        <taxon>fabids</taxon>
        <taxon>Rosales</taxon>
        <taxon>Cannabaceae</taxon>
        <taxon>Trema</taxon>
    </lineage>
</organism>
<evidence type="ECO:0000313" key="3">
    <source>
        <dbReference type="Proteomes" id="UP000237000"/>
    </source>
</evidence>
<evidence type="ECO:0000313" key="2">
    <source>
        <dbReference type="EMBL" id="PON80387.1"/>
    </source>
</evidence>
<protein>
    <submittedName>
        <fullName evidence="2">Uncharacterized protein</fullName>
    </submittedName>
</protein>
<dbReference type="Proteomes" id="UP000237000">
    <property type="component" value="Unassembled WGS sequence"/>
</dbReference>